<dbReference type="InterPro" id="IPR000504">
    <property type="entry name" value="RRM_dom"/>
</dbReference>
<feature type="domain" description="RRM" evidence="2">
    <location>
        <begin position="9"/>
        <end position="88"/>
    </location>
</feature>
<dbReference type="Pfam" id="PF00076">
    <property type="entry name" value="RRM_1"/>
    <property type="match status" value="1"/>
</dbReference>
<name>A0A7J7J027_BUGNE</name>
<keyword evidence="4" id="KW-1185">Reference proteome</keyword>
<dbReference type="GO" id="GO:0003723">
    <property type="term" value="F:RNA binding"/>
    <property type="evidence" value="ECO:0007669"/>
    <property type="project" value="UniProtKB-UniRule"/>
</dbReference>
<sequence>MADERRKPVVVQVTNISPNITEDQIKHFLEYVGRVKETKLYPESDGDPNQTKVAYVRYESSEHVEVALHLTNTVMVDRALILVPYPDENIPDEMKALRVAAPMSTVAGMLPPTLEWPSNVVNMVCGSGSSQTIHTIDPKLIELGLPQYPNLPSKTDPSKIEEIRRTIYVSNLILRYVLSAEHLFNI</sequence>
<protein>
    <recommendedName>
        <fullName evidence="2">RRM domain-containing protein</fullName>
    </recommendedName>
</protein>
<gene>
    <name evidence="3" type="ORF">EB796_022877</name>
</gene>
<evidence type="ECO:0000259" key="2">
    <source>
        <dbReference type="PROSITE" id="PS50102"/>
    </source>
</evidence>
<dbReference type="PROSITE" id="PS50102">
    <property type="entry name" value="RRM"/>
    <property type="match status" value="1"/>
</dbReference>
<dbReference type="OrthoDB" id="7763451at2759"/>
<dbReference type="EMBL" id="VXIV02003273">
    <property type="protein sequence ID" value="KAF6018828.1"/>
    <property type="molecule type" value="Genomic_DNA"/>
</dbReference>
<accession>A0A7J7J027</accession>
<evidence type="ECO:0000313" key="4">
    <source>
        <dbReference type="Proteomes" id="UP000593567"/>
    </source>
</evidence>
<organism evidence="3 4">
    <name type="scientific">Bugula neritina</name>
    <name type="common">Brown bryozoan</name>
    <name type="synonym">Sertularia neritina</name>
    <dbReference type="NCBI Taxonomy" id="10212"/>
    <lineage>
        <taxon>Eukaryota</taxon>
        <taxon>Metazoa</taxon>
        <taxon>Spiralia</taxon>
        <taxon>Lophotrochozoa</taxon>
        <taxon>Bryozoa</taxon>
        <taxon>Gymnolaemata</taxon>
        <taxon>Cheilostomatida</taxon>
        <taxon>Flustrina</taxon>
        <taxon>Buguloidea</taxon>
        <taxon>Bugulidae</taxon>
        <taxon>Bugula</taxon>
    </lineage>
</organism>
<comment type="caution">
    <text evidence="3">The sequence shown here is derived from an EMBL/GenBank/DDBJ whole genome shotgun (WGS) entry which is preliminary data.</text>
</comment>
<dbReference type="InterPro" id="IPR012677">
    <property type="entry name" value="Nucleotide-bd_a/b_plait_sf"/>
</dbReference>
<dbReference type="GO" id="GO:0005654">
    <property type="term" value="C:nucleoplasm"/>
    <property type="evidence" value="ECO:0007669"/>
    <property type="project" value="TreeGrafter"/>
</dbReference>
<dbReference type="SMART" id="SM00360">
    <property type="entry name" value="RRM"/>
    <property type="match status" value="1"/>
</dbReference>
<dbReference type="PANTHER" id="PTHR32343:SF22">
    <property type="entry name" value="LD29830P"/>
    <property type="match status" value="1"/>
</dbReference>
<dbReference type="Gene3D" id="3.30.70.330">
    <property type="match status" value="1"/>
</dbReference>
<dbReference type="PANTHER" id="PTHR32343">
    <property type="entry name" value="SERINE/ARGININE-RICH SPLICING FACTOR"/>
    <property type="match status" value="1"/>
</dbReference>
<proteinExistence type="predicted"/>
<reference evidence="3" key="1">
    <citation type="submission" date="2020-06" db="EMBL/GenBank/DDBJ databases">
        <title>Draft genome of Bugula neritina, a colonial animal packing powerful symbionts and potential medicines.</title>
        <authorList>
            <person name="Rayko M."/>
        </authorList>
    </citation>
    <scope>NUCLEOTIDE SEQUENCE [LARGE SCALE GENOMIC DNA]</scope>
    <source>
        <strain evidence="3">Kwan_BN1</strain>
    </source>
</reference>
<keyword evidence="1" id="KW-0694">RNA-binding</keyword>
<evidence type="ECO:0000313" key="3">
    <source>
        <dbReference type="EMBL" id="KAF6018828.1"/>
    </source>
</evidence>
<dbReference type="SUPFAM" id="SSF54928">
    <property type="entry name" value="RNA-binding domain, RBD"/>
    <property type="match status" value="1"/>
</dbReference>
<dbReference type="InterPro" id="IPR035979">
    <property type="entry name" value="RBD_domain_sf"/>
</dbReference>
<dbReference type="AlphaFoldDB" id="A0A7J7J027"/>
<dbReference type="Proteomes" id="UP000593567">
    <property type="component" value="Unassembled WGS sequence"/>
</dbReference>
<evidence type="ECO:0000256" key="1">
    <source>
        <dbReference type="PROSITE-ProRule" id="PRU00176"/>
    </source>
</evidence>